<keyword evidence="4" id="KW-0804">Transcription</keyword>
<dbReference type="CDD" id="cd17535">
    <property type="entry name" value="REC_NarL-like"/>
    <property type="match status" value="1"/>
</dbReference>
<accession>A0ABT1P7N8</accession>
<evidence type="ECO:0000313" key="8">
    <source>
        <dbReference type="EMBL" id="MCQ4041391.1"/>
    </source>
</evidence>
<keyword evidence="9" id="KW-1185">Reference proteome</keyword>
<evidence type="ECO:0000259" key="7">
    <source>
        <dbReference type="PROSITE" id="PS50110"/>
    </source>
</evidence>
<dbReference type="Proteomes" id="UP001206206">
    <property type="component" value="Unassembled WGS sequence"/>
</dbReference>
<evidence type="ECO:0000259" key="6">
    <source>
        <dbReference type="PROSITE" id="PS50043"/>
    </source>
</evidence>
<dbReference type="Pfam" id="PF00196">
    <property type="entry name" value="GerE"/>
    <property type="match status" value="1"/>
</dbReference>
<gene>
    <name evidence="8" type="ORF">NON19_04945</name>
</gene>
<dbReference type="CDD" id="cd06170">
    <property type="entry name" value="LuxR_C_like"/>
    <property type="match status" value="1"/>
</dbReference>
<name>A0ABT1P7N8_9ACTN</name>
<dbReference type="PANTHER" id="PTHR43214">
    <property type="entry name" value="TWO-COMPONENT RESPONSE REGULATOR"/>
    <property type="match status" value="1"/>
</dbReference>
<feature type="modified residue" description="4-aspartylphosphate" evidence="5">
    <location>
        <position position="54"/>
    </location>
</feature>
<dbReference type="EMBL" id="JANFNH010000003">
    <property type="protein sequence ID" value="MCQ4041391.1"/>
    <property type="molecule type" value="Genomic_DNA"/>
</dbReference>
<dbReference type="Gene3D" id="3.40.50.2300">
    <property type="match status" value="1"/>
</dbReference>
<dbReference type="PANTHER" id="PTHR43214:SF24">
    <property type="entry name" value="TRANSCRIPTIONAL REGULATORY PROTEIN NARL-RELATED"/>
    <property type="match status" value="1"/>
</dbReference>
<protein>
    <submittedName>
        <fullName evidence="8">Response regulator transcription factor</fullName>
    </submittedName>
</protein>
<evidence type="ECO:0000256" key="4">
    <source>
        <dbReference type="ARBA" id="ARBA00023163"/>
    </source>
</evidence>
<dbReference type="SUPFAM" id="SSF52172">
    <property type="entry name" value="CheY-like"/>
    <property type="match status" value="1"/>
</dbReference>
<dbReference type="SMART" id="SM00448">
    <property type="entry name" value="REC"/>
    <property type="match status" value="1"/>
</dbReference>
<evidence type="ECO:0000256" key="1">
    <source>
        <dbReference type="ARBA" id="ARBA00022553"/>
    </source>
</evidence>
<dbReference type="SUPFAM" id="SSF46894">
    <property type="entry name" value="C-terminal effector domain of the bipartite response regulators"/>
    <property type="match status" value="1"/>
</dbReference>
<sequence length="235" mass="24716">MIRVLIADDEPLIRAGIRAILTSADDIEVVAEAGDGGQAVELAQRHRPQVVLLDIQMPHADGLTALGELRQAVPAARALMLTTFGQRENVLRAVAAGGAGFLLKDTAPNELIQAVRAAAGGQAFLSPTAARHVLDTLAADPAPARQVAARRRLEALSERELEVLRLLGEGLSNAGLGARLNMSEATVKTYVSRILAKLDCANRVQAALLARDAGLDAAGPVAAVQRPSENGKPRW</sequence>
<feature type="domain" description="Response regulatory" evidence="7">
    <location>
        <begin position="3"/>
        <end position="119"/>
    </location>
</feature>
<dbReference type="InterPro" id="IPR000792">
    <property type="entry name" value="Tscrpt_reg_LuxR_C"/>
</dbReference>
<reference evidence="8 9" key="1">
    <citation type="submission" date="2022-06" db="EMBL/GenBank/DDBJ databases">
        <title>Draft genome sequence of type strain Streptomyces rubrisoli DSM 42083.</title>
        <authorList>
            <person name="Duangmal K."/>
            <person name="Klaysubun C."/>
        </authorList>
    </citation>
    <scope>NUCLEOTIDE SEQUENCE [LARGE SCALE GENOMIC DNA]</scope>
    <source>
        <strain evidence="8 9">DSM 42083</strain>
    </source>
</reference>
<dbReference type="PRINTS" id="PR00038">
    <property type="entry name" value="HTHLUXR"/>
</dbReference>
<keyword evidence="2" id="KW-0805">Transcription regulation</keyword>
<dbReference type="InterPro" id="IPR016032">
    <property type="entry name" value="Sig_transdc_resp-reg_C-effctor"/>
</dbReference>
<evidence type="ECO:0000313" key="9">
    <source>
        <dbReference type="Proteomes" id="UP001206206"/>
    </source>
</evidence>
<dbReference type="InterPro" id="IPR039420">
    <property type="entry name" value="WalR-like"/>
</dbReference>
<comment type="caution">
    <text evidence="8">The sequence shown here is derived from an EMBL/GenBank/DDBJ whole genome shotgun (WGS) entry which is preliminary data.</text>
</comment>
<evidence type="ECO:0000256" key="3">
    <source>
        <dbReference type="ARBA" id="ARBA00023125"/>
    </source>
</evidence>
<evidence type="ECO:0000256" key="2">
    <source>
        <dbReference type="ARBA" id="ARBA00023015"/>
    </source>
</evidence>
<dbReference type="InterPro" id="IPR011006">
    <property type="entry name" value="CheY-like_superfamily"/>
</dbReference>
<dbReference type="SMART" id="SM00421">
    <property type="entry name" value="HTH_LUXR"/>
    <property type="match status" value="1"/>
</dbReference>
<proteinExistence type="predicted"/>
<dbReference type="PROSITE" id="PS50110">
    <property type="entry name" value="RESPONSE_REGULATORY"/>
    <property type="match status" value="1"/>
</dbReference>
<dbReference type="RefSeq" id="WP_255925377.1">
    <property type="nucleotide sequence ID" value="NZ_JANFNH010000003.1"/>
</dbReference>
<dbReference type="InterPro" id="IPR058245">
    <property type="entry name" value="NreC/VraR/RcsB-like_REC"/>
</dbReference>
<organism evidence="8 9">
    <name type="scientific">Streptantibioticus rubrisoli</name>
    <dbReference type="NCBI Taxonomy" id="1387313"/>
    <lineage>
        <taxon>Bacteria</taxon>
        <taxon>Bacillati</taxon>
        <taxon>Actinomycetota</taxon>
        <taxon>Actinomycetes</taxon>
        <taxon>Kitasatosporales</taxon>
        <taxon>Streptomycetaceae</taxon>
        <taxon>Streptantibioticus</taxon>
    </lineage>
</organism>
<dbReference type="Pfam" id="PF00072">
    <property type="entry name" value="Response_reg"/>
    <property type="match status" value="1"/>
</dbReference>
<keyword evidence="1 5" id="KW-0597">Phosphoprotein</keyword>
<evidence type="ECO:0000256" key="5">
    <source>
        <dbReference type="PROSITE-ProRule" id="PRU00169"/>
    </source>
</evidence>
<keyword evidence="3" id="KW-0238">DNA-binding</keyword>
<feature type="domain" description="HTH luxR-type" evidence="6">
    <location>
        <begin position="149"/>
        <end position="214"/>
    </location>
</feature>
<dbReference type="InterPro" id="IPR001789">
    <property type="entry name" value="Sig_transdc_resp-reg_receiver"/>
</dbReference>
<dbReference type="PROSITE" id="PS50043">
    <property type="entry name" value="HTH_LUXR_2"/>
    <property type="match status" value="1"/>
</dbReference>